<dbReference type="SMART" id="SM00355">
    <property type="entry name" value="ZnF_C2H2"/>
    <property type="match status" value="10"/>
</dbReference>
<evidence type="ECO:0000259" key="6">
    <source>
        <dbReference type="PROSITE" id="PS50157"/>
    </source>
</evidence>
<accession>A0AA38HVX3</accession>
<dbReference type="PROSITE" id="PS50157">
    <property type="entry name" value="ZINC_FINGER_C2H2_2"/>
    <property type="match status" value="1"/>
</dbReference>
<keyword evidence="2" id="KW-0677">Repeat</keyword>
<evidence type="ECO:0000313" key="7">
    <source>
        <dbReference type="EMBL" id="KAJ3644431.1"/>
    </source>
</evidence>
<dbReference type="InterPro" id="IPR036236">
    <property type="entry name" value="Znf_C2H2_sf"/>
</dbReference>
<dbReference type="EMBL" id="JALNTZ010000007">
    <property type="protein sequence ID" value="KAJ3644431.1"/>
    <property type="molecule type" value="Genomic_DNA"/>
</dbReference>
<reference evidence="7" key="1">
    <citation type="journal article" date="2023" name="G3 (Bethesda)">
        <title>Whole genome assemblies of Zophobas morio and Tenebrio molitor.</title>
        <authorList>
            <person name="Kaur S."/>
            <person name="Stinson S.A."/>
            <person name="diCenzo G.C."/>
        </authorList>
    </citation>
    <scope>NUCLEOTIDE SEQUENCE</scope>
    <source>
        <strain evidence="7">QUZm001</strain>
    </source>
</reference>
<evidence type="ECO:0000256" key="2">
    <source>
        <dbReference type="ARBA" id="ARBA00022737"/>
    </source>
</evidence>
<evidence type="ECO:0000256" key="5">
    <source>
        <dbReference type="PROSITE-ProRule" id="PRU00042"/>
    </source>
</evidence>
<evidence type="ECO:0000256" key="3">
    <source>
        <dbReference type="ARBA" id="ARBA00022771"/>
    </source>
</evidence>
<dbReference type="PROSITE" id="PS00028">
    <property type="entry name" value="ZINC_FINGER_C2H2_1"/>
    <property type="match status" value="1"/>
</dbReference>
<dbReference type="PANTHER" id="PTHR24403:SF67">
    <property type="entry name" value="FI01116P-RELATED"/>
    <property type="match status" value="1"/>
</dbReference>
<dbReference type="Proteomes" id="UP001168821">
    <property type="component" value="Unassembled WGS sequence"/>
</dbReference>
<dbReference type="FunFam" id="3.30.160.60:FF:002203">
    <property type="entry name" value="Zinc finger protein 142-like Protein"/>
    <property type="match status" value="1"/>
</dbReference>
<gene>
    <name evidence="7" type="ORF">Zmor_022164</name>
</gene>
<dbReference type="AlphaFoldDB" id="A0AA38HVX3"/>
<dbReference type="GO" id="GO:0008270">
    <property type="term" value="F:zinc ion binding"/>
    <property type="evidence" value="ECO:0007669"/>
    <property type="project" value="UniProtKB-KW"/>
</dbReference>
<keyword evidence="3 5" id="KW-0863">Zinc-finger</keyword>
<evidence type="ECO:0000256" key="4">
    <source>
        <dbReference type="ARBA" id="ARBA00022833"/>
    </source>
</evidence>
<dbReference type="InterPro" id="IPR050688">
    <property type="entry name" value="Zinc_finger/UBP_domain"/>
</dbReference>
<keyword evidence="4" id="KW-0862">Zinc</keyword>
<comment type="caution">
    <text evidence="7">The sequence shown here is derived from an EMBL/GenBank/DDBJ whole genome shotgun (WGS) entry which is preliminary data.</text>
</comment>
<feature type="domain" description="C2H2-type" evidence="6">
    <location>
        <begin position="371"/>
        <end position="394"/>
    </location>
</feature>
<keyword evidence="8" id="KW-1185">Reference proteome</keyword>
<protein>
    <recommendedName>
        <fullName evidence="6">C2H2-type domain-containing protein</fullName>
    </recommendedName>
</protein>
<sequence length="394" mass="47799">MAHLEYHGTNTAPSKFYKSVHRCKKCPYYTKSIFFMKNHVRRHKVHHKFNCGEILETFSCYECRFTTHLITCFNQHIQHYHHHINQKETKFLLTRYTCTNCVFQTHFALSWLKHQITCTKTATKPHCISTINTQLKIQSYQHIKPETNYSCDKCNYKVSRFKCLQNHIRRQHPAWDSKKWLECDHCPYRSTKAHVLQKHINMKHTSPEDAEWFECNHCHWKTRLKVVLRRHIRYNHLEVKWFQCNHCDYKSKFVANLRKHLVTKHTTKENIQWFQCDKCDYRAKLKQTLKYHVETKHTPEIMKCPKCTFRTAVESILTKHRREKHGSGGGAKEVRRSMWRKCEECGAEIEKNHWSRHQKEVHGDVNEIQWFECQKCTFKSKRKHSLKRHQENRH</sequence>
<evidence type="ECO:0000313" key="8">
    <source>
        <dbReference type="Proteomes" id="UP001168821"/>
    </source>
</evidence>
<keyword evidence="1" id="KW-0479">Metal-binding</keyword>
<dbReference type="GO" id="GO:0045944">
    <property type="term" value="P:positive regulation of transcription by RNA polymerase II"/>
    <property type="evidence" value="ECO:0007669"/>
    <property type="project" value="TreeGrafter"/>
</dbReference>
<proteinExistence type="predicted"/>
<dbReference type="GO" id="GO:0005634">
    <property type="term" value="C:nucleus"/>
    <property type="evidence" value="ECO:0007669"/>
    <property type="project" value="TreeGrafter"/>
</dbReference>
<dbReference type="SUPFAM" id="SSF57667">
    <property type="entry name" value="beta-beta-alpha zinc fingers"/>
    <property type="match status" value="2"/>
</dbReference>
<organism evidence="7 8">
    <name type="scientific">Zophobas morio</name>
    <dbReference type="NCBI Taxonomy" id="2755281"/>
    <lineage>
        <taxon>Eukaryota</taxon>
        <taxon>Metazoa</taxon>
        <taxon>Ecdysozoa</taxon>
        <taxon>Arthropoda</taxon>
        <taxon>Hexapoda</taxon>
        <taxon>Insecta</taxon>
        <taxon>Pterygota</taxon>
        <taxon>Neoptera</taxon>
        <taxon>Endopterygota</taxon>
        <taxon>Coleoptera</taxon>
        <taxon>Polyphaga</taxon>
        <taxon>Cucujiformia</taxon>
        <taxon>Tenebrionidae</taxon>
        <taxon>Zophobas</taxon>
    </lineage>
</organism>
<evidence type="ECO:0000256" key="1">
    <source>
        <dbReference type="ARBA" id="ARBA00022723"/>
    </source>
</evidence>
<name>A0AA38HVX3_9CUCU</name>
<dbReference type="PANTHER" id="PTHR24403">
    <property type="entry name" value="ZINC FINGER PROTEIN"/>
    <property type="match status" value="1"/>
</dbReference>
<dbReference type="Gene3D" id="3.30.160.60">
    <property type="entry name" value="Classic Zinc Finger"/>
    <property type="match status" value="4"/>
</dbReference>
<dbReference type="InterPro" id="IPR013087">
    <property type="entry name" value="Znf_C2H2_type"/>
</dbReference>